<evidence type="ECO:0000313" key="4">
    <source>
        <dbReference type="Proteomes" id="UP000683925"/>
    </source>
</evidence>
<dbReference type="SMART" id="SM00365">
    <property type="entry name" value="LRR_SD22"/>
    <property type="match status" value="2"/>
</dbReference>
<evidence type="ECO:0000313" key="3">
    <source>
        <dbReference type="EMBL" id="CAD8206101.1"/>
    </source>
</evidence>
<dbReference type="AlphaFoldDB" id="A0A8S1XX21"/>
<organism evidence="3 4">
    <name type="scientific">Paramecium octaurelia</name>
    <dbReference type="NCBI Taxonomy" id="43137"/>
    <lineage>
        <taxon>Eukaryota</taxon>
        <taxon>Sar</taxon>
        <taxon>Alveolata</taxon>
        <taxon>Ciliophora</taxon>
        <taxon>Intramacronucleata</taxon>
        <taxon>Oligohymenophorea</taxon>
        <taxon>Peniculida</taxon>
        <taxon>Parameciidae</taxon>
        <taxon>Paramecium</taxon>
    </lineage>
</organism>
<dbReference type="PANTHER" id="PTHR15454">
    <property type="entry name" value="NISCHARIN RELATED"/>
    <property type="match status" value="1"/>
</dbReference>
<dbReference type="InterPro" id="IPR001611">
    <property type="entry name" value="Leu-rich_rpt"/>
</dbReference>
<dbReference type="Proteomes" id="UP000683925">
    <property type="component" value="Unassembled WGS sequence"/>
</dbReference>
<dbReference type="Pfam" id="PF12799">
    <property type="entry name" value="LRR_4"/>
    <property type="match status" value="1"/>
</dbReference>
<gene>
    <name evidence="3" type="ORF">POCTA_138.1.T1370043</name>
</gene>
<accession>A0A8S1XX21</accession>
<name>A0A8S1XX21_PAROT</name>
<protein>
    <submittedName>
        <fullName evidence="3">Uncharacterized protein</fullName>
    </submittedName>
</protein>
<dbReference type="OMA" id="QYLSIHT"/>
<evidence type="ECO:0000256" key="2">
    <source>
        <dbReference type="ARBA" id="ARBA00022737"/>
    </source>
</evidence>
<reference evidence="3" key="1">
    <citation type="submission" date="2021-01" db="EMBL/GenBank/DDBJ databases">
        <authorList>
            <consortium name="Genoscope - CEA"/>
            <person name="William W."/>
        </authorList>
    </citation>
    <scope>NUCLEOTIDE SEQUENCE</scope>
</reference>
<dbReference type="GO" id="GO:0005737">
    <property type="term" value="C:cytoplasm"/>
    <property type="evidence" value="ECO:0007669"/>
    <property type="project" value="TreeGrafter"/>
</dbReference>
<evidence type="ECO:0000256" key="1">
    <source>
        <dbReference type="ARBA" id="ARBA00022614"/>
    </source>
</evidence>
<keyword evidence="2" id="KW-0677">Repeat</keyword>
<dbReference type="EMBL" id="CAJJDP010000138">
    <property type="protein sequence ID" value="CAD8206101.1"/>
    <property type="molecule type" value="Genomic_DNA"/>
</dbReference>
<dbReference type="InterPro" id="IPR025875">
    <property type="entry name" value="Leu-rich_rpt_4"/>
</dbReference>
<proteinExistence type="predicted"/>
<comment type="caution">
    <text evidence="3">The sequence shown here is derived from an EMBL/GenBank/DDBJ whole genome shotgun (WGS) entry which is preliminary data.</text>
</comment>
<keyword evidence="1" id="KW-0433">Leucine-rich repeat</keyword>
<sequence>MELCQLLPNQFNKSLNLSSKQIIRIGKLVQNSPFLNLQHLHLSHNNISILDGIEQFKQLKSLSLSNNQIVDINELQKVNKNLQYLSIHTNPLTVYDSHDVCYNLFPKLKRLDGMTVDIRIVKTQRIQAEIVSRWLIPWLQLLNIQMLNIQKVLSLRSATKEIDQQSQFRVVSNDLLLQIDWQFIDRMLPFLSSPSLQNLSKLLQSISYGQELDQAQTKEMKKIHHETFQDVIKLQSSNHYAAFIDYLIRLNDGDKTNYYKVFLKIQKPQLHISSDLYPKDDDLIPQEEPQKIAQTVPTFLKDKIKCQEVISNTFRKQRTIPNYEKELFFQYFPVFPFRQEYVQSILQIATIKLTELKNLVSQVAYLKQNAIQSVPQSVRTLRRKQKPILKVSSEEPAPQKLLLKPSKLEISPREELVLNIEEEEKTVAKSYSDVKGEILRQKKAQSLASTLNKVFQKRIKRYFRRINNVEQENTRFLDYPQVVYLSSLFYAMKRVLEQNRQKRQRQQKRKLKSLAFQGLKLYKYIKLRESKQVNKGYQILQKVYFKKLIDGIRCMKHLLQPSLETVKIQTFKLVLRQAPFQKNDRTIKLKNYNDENNENHKICSVCTYQF</sequence>
<keyword evidence="4" id="KW-1185">Reference proteome</keyword>
<dbReference type="PANTHER" id="PTHR15454:SF56">
    <property type="entry name" value="PROTEIN PHOSPHATASE 1 REGULATORY SUBUNIT 7-RELATED"/>
    <property type="match status" value="1"/>
</dbReference>
<dbReference type="PROSITE" id="PS51450">
    <property type="entry name" value="LRR"/>
    <property type="match status" value="2"/>
</dbReference>
<dbReference type="OrthoDB" id="10251250at2759"/>